<dbReference type="AlphaFoldDB" id="Q168H5"/>
<dbReference type="KEGG" id="rde:RD1_2015"/>
<dbReference type="eggNOG" id="ENOG502ZHCH">
    <property type="taxonomic scope" value="Bacteria"/>
</dbReference>
<reference evidence="1 2" key="1">
    <citation type="journal article" date="2007" name="J. Bacteriol.">
        <title>The complete genome sequence of Roseobacter denitrificans reveals a mixotrophic rather than photosynthetic metabolism.</title>
        <authorList>
            <person name="Swingley W.D."/>
            <person name="Sadekar S."/>
            <person name="Mastrian S.D."/>
            <person name="Matthies H.J."/>
            <person name="Hao J."/>
            <person name="Ramos H."/>
            <person name="Acharya C.R."/>
            <person name="Conrad A.L."/>
            <person name="Taylor H.L."/>
            <person name="Dejesa L.C."/>
            <person name="Shah M.K."/>
            <person name="O'huallachain M.E."/>
            <person name="Lince M.T."/>
            <person name="Blankenship R.E."/>
            <person name="Beatty J.T."/>
            <person name="Touchman J.W."/>
        </authorList>
    </citation>
    <scope>NUCLEOTIDE SEQUENCE [LARGE SCALE GENOMIC DNA]</scope>
    <source>
        <strain evidence="2">ATCC 33942 / OCh 114</strain>
    </source>
</reference>
<evidence type="ECO:0000313" key="2">
    <source>
        <dbReference type="Proteomes" id="UP000007029"/>
    </source>
</evidence>
<proteinExistence type="predicted"/>
<dbReference type="STRING" id="375451.RD1_2015"/>
<gene>
    <name evidence="1" type="ordered locus">RD1_2015</name>
</gene>
<name>Q168H5_ROSDO</name>
<dbReference type="Proteomes" id="UP000007029">
    <property type="component" value="Chromosome"/>
</dbReference>
<dbReference type="EMBL" id="CP000362">
    <property type="protein sequence ID" value="ABG31618.1"/>
    <property type="molecule type" value="Genomic_DNA"/>
</dbReference>
<accession>Q168H5</accession>
<keyword evidence="2" id="KW-1185">Reference proteome</keyword>
<evidence type="ECO:0000313" key="1">
    <source>
        <dbReference type="EMBL" id="ABG31618.1"/>
    </source>
</evidence>
<protein>
    <submittedName>
        <fullName evidence="1">Uncharacterized protein</fullName>
    </submittedName>
</protein>
<sequence length="210" mass="23514">MRLSLADAITARNSGICRLRARAVIGNNIAPRNHSLTGRRLQFRVVQSQAGNMLSYSKNEMYQSRRNTSEVTPAFEDAGLFKTAICQQMLELIPLMRRNSRDDLIVRGFVDRKIEIDIFFAGRRTAEVGPLEAQLKALMSIARKKAAAAGARPPDVEKIRLPVRVEGAWRRSRQIDDSGWETGSYHFVVARWSLLDKDGSTVSFGEPPVA</sequence>
<dbReference type="HOGENOM" id="CLU_1309337_0_0_5"/>
<organism evidence="1 2">
    <name type="scientific">Roseobacter denitrificans (strain ATCC 33942 / OCh 114)</name>
    <name type="common">Erythrobacter sp. (strain OCh 114)</name>
    <name type="synonym">Roseobacter denitrificans</name>
    <dbReference type="NCBI Taxonomy" id="375451"/>
    <lineage>
        <taxon>Bacteria</taxon>
        <taxon>Pseudomonadati</taxon>
        <taxon>Pseudomonadota</taxon>
        <taxon>Alphaproteobacteria</taxon>
        <taxon>Rhodobacterales</taxon>
        <taxon>Roseobacteraceae</taxon>
        <taxon>Roseobacter</taxon>
    </lineage>
</organism>